<feature type="compositionally biased region" description="Polar residues" evidence="5">
    <location>
        <begin position="963"/>
        <end position="981"/>
    </location>
</feature>
<dbReference type="SUPFAM" id="SSF48726">
    <property type="entry name" value="Immunoglobulin"/>
    <property type="match status" value="2"/>
</dbReference>
<dbReference type="InterPro" id="IPR010911">
    <property type="entry name" value="Rab_BD"/>
</dbReference>
<feature type="compositionally biased region" description="Low complexity" evidence="5">
    <location>
        <begin position="982"/>
        <end position="995"/>
    </location>
</feature>
<dbReference type="InterPro" id="IPR013083">
    <property type="entry name" value="Znf_RING/FYVE/PHD"/>
</dbReference>
<dbReference type="Pfam" id="PF02318">
    <property type="entry name" value="FYVE_2"/>
    <property type="match status" value="1"/>
</dbReference>
<proteinExistence type="predicted"/>
<feature type="region of interest" description="Disordered" evidence="5">
    <location>
        <begin position="560"/>
        <end position="605"/>
    </location>
</feature>
<feature type="region of interest" description="Disordered" evidence="5">
    <location>
        <begin position="770"/>
        <end position="791"/>
    </location>
</feature>
<feature type="coiled-coil region" evidence="4">
    <location>
        <begin position="1079"/>
        <end position="1106"/>
    </location>
</feature>
<dbReference type="InterPro" id="IPR051745">
    <property type="entry name" value="Intracell_Transport_Effector"/>
</dbReference>
<dbReference type="PROSITE" id="PS50916">
    <property type="entry name" value="RABBD"/>
    <property type="match status" value="1"/>
</dbReference>
<dbReference type="PANTHER" id="PTHR14555:SF3">
    <property type="entry name" value="RABBD DOMAIN-CONTAINING PROTEIN"/>
    <property type="match status" value="1"/>
</dbReference>
<accession>A0A267EV17</accession>
<dbReference type="Gene3D" id="2.60.40.10">
    <property type="entry name" value="Immunoglobulins"/>
    <property type="match status" value="2"/>
</dbReference>
<feature type="region of interest" description="Disordered" evidence="5">
    <location>
        <begin position="461"/>
        <end position="533"/>
    </location>
</feature>
<dbReference type="InterPro" id="IPR013783">
    <property type="entry name" value="Ig-like_fold"/>
</dbReference>
<dbReference type="OrthoDB" id="10072397at2759"/>
<protein>
    <recommendedName>
        <fullName evidence="10">Ig-like domain-containing protein</fullName>
    </recommendedName>
</protein>
<evidence type="ECO:0000259" key="6">
    <source>
        <dbReference type="PROSITE" id="PS50835"/>
    </source>
</evidence>
<dbReference type="AlphaFoldDB" id="A0A267EV17"/>
<dbReference type="InterPro" id="IPR011011">
    <property type="entry name" value="Znf_FYVE_PHD"/>
</dbReference>
<dbReference type="STRING" id="282301.A0A267EV17"/>
<keyword evidence="9" id="KW-1185">Reference proteome</keyword>
<feature type="domain" description="Ig-like" evidence="6">
    <location>
        <begin position="777"/>
        <end position="868"/>
    </location>
</feature>
<gene>
    <name evidence="8" type="ORF">BOX15_Mlig030812g2</name>
</gene>
<keyword evidence="2" id="KW-0963">Cytoplasm</keyword>
<feature type="coiled-coil region" evidence="4">
    <location>
        <begin position="872"/>
        <end position="927"/>
    </location>
</feature>
<dbReference type="InterPro" id="IPR003598">
    <property type="entry name" value="Ig_sub2"/>
</dbReference>
<dbReference type="Pfam" id="PF07679">
    <property type="entry name" value="I-set"/>
    <property type="match status" value="2"/>
</dbReference>
<feature type="compositionally biased region" description="Polar residues" evidence="5">
    <location>
        <begin position="507"/>
        <end position="518"/>
    </location>
</feature>
<feature type="region of interest" description="Disordered" evidence="5">
    <location>
        <begin position="959"/>
        <end position="1002"/>
    </location>
</feature>
<dbReference type="InterPro" id="IPR041282">
    <property type="entry name" value="FYVE_2"/>
</dbReference>
<evidence type="ECO:0000313" key="9">
    <source>
        <dbReference type="Proteomes" id="UP000215902"/>
    </source>
</evidence>
<dbReference type="SMART" id="SM00409">
    <property type="entry name" value="IG"/>
    <property type="match status" value="2"/>
</dbReference>
<evidence type="ECO:0008006" key="10">
    <source>
        <dbReference type="Google" id="ProtNLM"/>
    </source>
</evidence>
<dbReference type="SMART" id="SM00408">
    <property type="entry name" value="IGc2"/>
    <property type="match status" value="1"/>
</dbReference>
<feature type="non-terminal residue" evidence="8">
    <location>
        <position position="1"/>
    </location>
</feature>
<evidence type="ECO:0000256" key="5">
    <source>
        <dbReference type="SAM" id="MobiDB-lite"/>
    </source>
</evidence>
<dbReference type="PANTHER" id="PTHR14555">
    <property type="entry name" value="MYELIN-ASSOCIATED OLIGODENDROCYTIC BASIC PROTEIN MOBP -RELATED"/>
    <property type="match status" value="1"/>
</dbReference>
<feature type="domain" description="RabBD" evidence="7">
    <location>
        <begin position="59"/>
        <end position="180"/>
    </location>
</feature>
<dbReference type="Gene3D" id="3.30.40.10">
    <property type="entry name" value="Zinc/RING finger domain, C3HC4 (zinc finger)"/>
    <property type="match status" value="1"/>
</dbReference>
<keyword evidence="3" id="KW-0393">Immunoglobulin domain</keyword>
<name>A0A267EV17_9PLAT</name>
<dbReference type="InterPro" id="IPR003599">
    <property type="entry name" value="Ig_sub"/>
</dbReference>
<reference evidence="8 9" key="1">
    <citation type="submission" date="2017-06" db="EMBL/GenBank/DDBJ databases">
        <title>A platform for efficient transgenesis in Macrostomum lignano, a flatworm model organism for stem cell research.</title>
        <authorList>
            <person name="Berezikov E."/>
        </authorList>
    </citation>
    <scope>NUCLEOTIDE SEQUENCE [LARGE SCALE GENOMIC DNA]</scope>
    <source>
        <strain evidence="8">DV1</strain>
        <tissue evidence="8">Whole organism</tissue>
    </source>
</reference>
<dbReference type="InterPro" id="IPR013098">
    <property type="entry name" value="Ig_I-set"/>
</dbReference>
<dbReference type="GO" id="GO:0003779">
    <property type="term" value="F:actin binding"/>
    <property type="evidence" value="ECO:0007669"/>
    <property type="project" value="TreeGrafter"/>
</dbReference>
<dbReference type="SUPFAM" id="SSF57903">
    <property type="entry name" value="FYVE/PHD zinc finger"/>
    <property type="match status" value="1"/>
</dbReference>
<dbReference type="PROSITE" id="PS50835">
    <property type="entry name" value="IG_LIKE"/>
    <property type="match status" value="1"/>
</dbReference>
<dbReference type="InterPro" id="IPR007110">
    <property type="entry name" value="Ig-like_dom"/>
</dbReference>
<evidence type="ECO:0000313" key="8">
    <source>
        <dbReference type="EMBL" id="PAA65368.1"/>
    </source>
</evidence>
<organism evidence="8 9">
    <name type="scientific">Macrostomum lignano</name>
    <dbReference type="NCBI Taxonomy" id="282301"/>
    <lineage>
        <taxon>Eukaryota</taxon>
        <taxon>Metazoa</taxon>
        <taxon>Spiralia</taxon>
        <taxon>Lophotrochozoa</taxon>
        <taxon>Platyhelminthes</taxon>
        <taxon>Rhabditophora</taxon>
        <taxon>Macrostomorpha</taxon>
        <taxon>Macrostomida</taxon>
        <taxon>Macrostomidae</taxon>
        <taxon>Macrostomum</taxon>
    </lineage>
</organism>
<evidence type="ECO:0000256" key="4">
    <source>
        <dbReference type="SAM" id="Coils"/>
    </source>
</evidence>
<dbReference type="InterPro" id="IPR036179">
    <property type="entry name" value="Ig-like_dom_sf"/>
</dbReference>
<comment type="subcellular location">
    <subcellularLocation>
        <location evidence="1">Cytoplasm</location>
    </subcellularLocation>
</comment>
<evidence type="ECO:0000259" key="7">
    <source>
        <dbReference type="PROSITE" id="PS50916"/>
    </source>
</evidence>
<dbReference type="GO" id="GO:0030864">
    <property type="term" value="C:cortical actin cytoskeleton"/>
    <property type="evidence" value="ECO:0007669"/>
    <property type="project" value="TreeGrafter"/>
</dbReference>
<dbReference type="GO" id="GO:0031267">
    <property type="term" value="F:small GTPase binding"/>
    <property type="evidence" value="ECO:0007669"/>
    <property type="project" value="InterPro"/>
</dbReference>
<dbReference type="GO" id="GO:0006886">
    <property type="term" value="P:intracellular protein transport"/>
    <property type="evidence" value="ECO:0007669"/>
    <property type="project" value="InterPro"/>
</dbReference>
<dbReference type="GO" id="GO:0017022">
    <property type="term" value="F:myosin binding"/>
    <property type="evidence" value="ECO:0007669"/>
    <property type="project" value="TreeGrafter"/>
</dbReference>
<dbReference type="Proteomes" id="UP000215902">
    <property type="component" value="Unassembled WGS sequence"/>
</dbReference>
<evidence type="ECO:0000256" key="2">
    <source>
        <dbReference type="ARBA" id="ARBA00022490"/>
    </source>
</evidence>
<comment type="caution">
    <text evidence="8">The sequence shown here is derived from an EMBL/GenBank/DDBJ whole genome shotgun (WGS) entry which is preliminary data.</text>
</comment>
<keyword evidence="4" id="KW-0175">Coiled coil</keyword>
<dbReference type="FunFam" id="2.60.40.10:FF:000425">
    <property type="entry name" value="Myosin light chain kinase"/>
    <property type="match status" value="1"/>
</dbReference>
<sequence length="1113" mass="119374">GETGAVIKAASCSSLLFFKPHLRPTADWRSNCPDRPTAADAPLKLDMPRRSASAAPDLALDLSHLSEAERHQLTAVLQRDSDLQEAERLRIGKLKSFVRQEDRSAEALLQRSEFNENYCIRCYRRFLLIINPWVSCCLCSLRVCRGRCAQRRREFDGFVCGVCDRSRLCQTGQCQWFYDAVKKKFKSSGSAKVVLSLSRDAQQFGKASLSASAGQPGLAIEQLFAQPGQRQQLTDSGHGESLGRRPVYRTELTFATRANDAEEGDDPADDAGFGFRAANDFVGLTSLGRGGAGAAATAAATVDDSTASTVGLQITSFQGRLHDSLHHLQADLRAAVPHEDRATSAEAGQVVARHASEVADLISTFAQTLHATMANRPGSPSSVDARVQRLVQQEVELAIGLSADRLFAGAPAAAAAGNLDDGEDSGLAEPESRLAEFVVQKFVDDHLAALAEAAAASAADRRDSAALPSYRPLPHALTPAKPQQQQPDEPAGGGFRLRNDFGGDISFATSSGSVSLPQPRQPPAGKDASAGSNLDQRRVDQHIDSLFAFNSSDSCGGEVQAAAADQRASSKRSVGAAAAASTPKPSLEVRRRQSDRLAVQPPLPPCAPADGLRVGRFSARFVHDSVGDDEDGGVESWELAAPVLPLAADAEPMMLRFSGFDWELNERTDPRFCAKPDALVSVARGERVCLRAVVDGSEPFEVVWHRLKSGRAFEIGNSDKFELESDPHGDGSHCLTLYHAADADAGAYLILAANAQQAVLHGFHLQVTENPRPAKPPEFTQPMSDTRSREGRTARFACRVAGQPRPRVSFLRDGKPIRPDGGGKYEIVSADNDAYELHINNVAKSDDAEYSCLATNSAGSTQCDCQLLVYSLAEDDEALNRIEGEIEQTQASMIAAAKDMYRASGKIRQLDANFGRLNKRLSSMERQLVAATADEEDEAYPESAALQRVTGHMLSRLAEHEQSAANTTDTAGTAEASSLVWSSPSGPTGFSTSSFEAVPQSTGSSRIVYEIENVVEDEEEDRNGGGGEEAALRTAATTERRIYGAASKTDLLRQKLDALEQQILSSSVADADSETERSVANLQLLADRQENEVAAIEAAADQLSEQSGQPGSS</sequence>
<evidence type="ECO:0000256" key="3">
    <source>
        <dbReference type="ARBA" id="ARBA00023319"/>
    </source>
</evidence>
<dbReference type="EMBL" id="NIVC01001659">
    <property type="protein sequence ID" value="PAA65368.1"/>
    <property type="molecule type" value="Genomic_DNA"/>
</dbReference>
<evidence type="ECO:0000256" key="1">
    <source>
        <dbReference type="ARBA" id="ARBA00004496"/>
    </source>
</evidence>